<evidence type="ECO:0000259" key="1">
    <source>
        <dbReference type="Pfam" id="PF01610"/>
    </source>
</evidence>
<keyword evidence="3" id="KW-1185">Reference proteome</keyword>
<dbReference type="PANTHER" id="PTHR33498">
    <property type="entry name" value="TRANSPOSASE FOR INSERTION SEQUENCE ELEMENT IS1557"/>
    <property type="match status" value="1"/>
</dbReference>
<dbReference type="AlphaFoldDB" id="A0A9X0LBA6"/>
<proteinExistence type="predicted"/>
<dbReference type="EMBL" id="LMWI01000002">
    <property type="protein sequence ID" value="KUJ43809.1"/>
    <property type="molecule type" value="Genomic_DNA"/>
</dbReference>
<dbReference type="InterPro" id="IPR047951">
    <property type="entry name" value="Transpos_ISL3"/>
</dbReference>
<dbReference type="PANTHER" id="PTHR33498:SF1">
    <property type="entry name" value="TRANSPOSASE FOR INSERTION SEQUENCE ELEMENT IS1557"/>
    <property type="match status" value="1"/>
</dbReference>
<dbReference type="Pfam" id="PF01610">
    <property type="entry name" value="DDE_Tnp_ISL3"/>
    <property type="match status" value="1"/>
</dbReference>
<gene>
    <name evidence="2" type="ORF">ADL17_11075</name>
</gene>
<dbReference type="RefSeq" id="WP_043720413.1">
    <property type="nucleotide sequence ID" value="NZ_LMWI01000002.1"/>
</dbReference>
<protein>
    <recommendedName>
        <fullName evidence="1">Transposase IS204/IS1001/IS1096/IS1165 DDE domain-containing protein</fullName>
    </recommendedName>
</protein>
<dbReference type="Proteomes" id="UP000053246">
    <property type="component" value="Unassembled WGS sequence"/>
</dbReference>
<evidence type="ECO:0000313" key="2">
    <source>
        <dbReference type="EMBL" id="KUJ43809.1"/>
    </source>
</evidence>
<accession>A0A9X0LBA6</accession>
<feature type="domain" description="Transposase IS204/IS1001/IS1096/IS1165 DDE" evidence="1">
    <location>
        <begin position="2"/>
        <end position="113"/>
    </location>
</feature>
<evidence type="ECO:0000313" key="3">
    <source>
        <dbReference type="Proteomes" id="UP000053246"/>
    </source>
</evidence>
<comment type="caution">
    <text evidence="2">The sequence shown here is derived from an EMBL/GenBank/DDBJ whole genome shotgun (WGS) entry which is preliminary data.</text>
</comment>
<sequence length="113" mass="12538">MIGIDEVRRGKPHWVWDRQAVSWTTTADRWHVGFVDLSGGQGLLSQVGGRTTAAVTGWLATRSPACREQIRGVAIDMCTVFKAVIRQVLPHALLVVDHFHVVQLANRAVTEVR</sequence>
<name>A0A9X0LBA6_9ACTN</name>
<dbReference type="InterPro" id="IPR002560">
    <property type="entry name" value="Transposase_DDE"/>
</dbReference>
<reference evidence="2 3" key="1">
    <citation type="submission" date="2015-10" db="EMBL/GenBank/DDBJ databases">
        <authorList>
            <person name="Ju K.-S."/>
            <person name="Doroghazi J.R."/>
            <person name="Metcalf W.W."/>
        </authorList>
    </citation>
    <scope>NUCLEOTIDE SEQUENCE [LARGE SCALE GENOMIC DNA]</scope>
    <source>
        <strain evidence="2 3">NRRL B-24793</strain>
    </source>
</reference>
<organism evidence="2 3">
    <name type="scientific">Micromonospora maris</name>
    <dbReference type="NCBI Taxonomy" id="1003110"/>
    <lineage>
        <taxon>Bacteria</taxon>
        <taxon>Bacillati</taxon>
        <taxon>Actinomycetota</taxon>
        <taxon>Actinomycetes</taxon>
        <taxon>Micromonosporales</taxon>
        <taxon>Micromonosporaceae</taxon>
        <taxon>Micromonospora</taxon>
    </lineage>
</organism>